<dbReference type="Ensembl" id="ENSSTOT00000000896.3">
    <property type="protein sequence ID" value="ENSSTOP00000000805.3"/>
    <property type="gene ID" value="ENSSTOG00000000896.3"/>
</dbReference>
<dbReference type="EMBL" id="AGTP01061189">
    <property type="status" value="NOT_ANNOTATED_CDS"/>
    <property type="molecule type" value="Genomic_DNA"/>
</dbReference>
<dbReference type="EMBL" id="AGTP01061190">
    <property type="status" value="NOT_ANNOTATED_CDS"/>
    <property type="molecule type" value="Genomic_DNA"/>
</dbReference>
<reference evidence="2" key="1">
    <citation type="submission" date="2011-11" db="EMBL/GenBank/DDBJ databases">
        <title>The Draft Genome of Spermophilus tridecemlineatus.</title>
        <authorList>
            <consortium name="The Broad Institute Genome Assembly &amp; Analysis Group"/>
            <consortium name="Computational R&amp;D Group"/>
            <consortium name="and Sequencing Platform"/>
            <person name="Di Palma F."/>
            <person name="Alfoldi J."/>
            <person name="Johnson J."/>
            <person name="Berlin A."/>
            <person name="Gnerre S."/>
            <person name="Jaffe D."/>
            <person name="MacCallum I."/>
            <person name="Young S."/>
            <person name="Walker B.J."/>
            <person name="Lindblad-Toh K."/>
        </authorList>
    </citation>
    <scope>NUCLEOTIDE SEQUENCE [LARGE SCALE GENOMIC DNA]</scope>
</reference>
<dbReference type="AlphaFoldDB" id="I3LXJ4"/>
<dbReference type="InParanoid" id="I3LXJ4"/>
<reference evidence="1" key="3">
    <citation type="submission" date="2025-09" db="UniProtKB">
        <authorList>
            <consortium name="Ensembl"/>
        </authorList>
    </citation>
    <scope>IDENTIFICATION</scope>
</reference>
<proteinExistence type="predicted"/>
<dbReference type="HOGENOM" id="CLU_007173_0_0_1"/>
<protein>
    <submittedName>
        <fullName evidence="1">Uncharacterized protein</fullName>
    </submittedName>
</protein>
<reference evidence="1" key="2">
    <citation type="submission" date="2025-08" db="UniProtKB">
        <authorList>
            <consortium name="Ensembl"/>
        </authorList>
    </citation>
    <scope>IDENTIFICATION</scope>
</reference>
<evidence type="ECO:0000313" key="1">
    <source>
        <dbReference type="Ensembl" id="ENSSTOP00000000805.3"/>
    </source>
</evidence>
<dbReference type="EMBL" id="AGTP01061191">
    <property type="status" value="NOT_ANNOTATED_CDS"/>
    <property type="molecule type" value="Genomic_DNA"/>
</dbReference>
<dbReference type="Proteomes" id="UP000005215">
    <property type="component" value="Unassembled WGS sequence"/>
</dbReference>
<accession>I3LXJ4</accession>
<dbReference type="GeneTree" id="ENSGT00940000168689"/>
<name>I3LXJ4_ICTTR</name>
<gene>
    <name evidence="1" type="primary">Armc2</name>
</gene>
<sequence length="53" mass="5871">MVEINGTYLRDSNTIGHLKSHPFQLTYDGGFREIKQQEGFKGTTSLPSRLGSG</sequence>
<dbReference type="STRING" id="43179.ENSSTOP00000000805"/>
<evidence type="ECO:0000313" key="2">
    <source>
        <dbReference type="Proteomes" id="UP000005215"/>
    </source>
</evidence>
<dbReference type="EMBL" id="AGTP01061192">
    <property type="status" value="NOT_ANNOTATED_CDS"/>
    <property type="molecule type" value="Genomic_DNA"/>
</dbReference>
<organism evidence="1 2">
    <name type="scientific">Ictidomys tridecemlineatus</name>
    <name type="common">Thirteen-lined ground squirrel</name>
    <name type="synonym">Spermophilus tridecemlineatus</name>
    <dbReference type="NCBI Taxonomy" id="43179"/>
    <lineage>
        <taxon>Eukaryota</taxon>
        <taxon>Metazoa</taxon>
        <taxon>Chordata</taxon>
        <taxon>Craniata</taxon>
        <taxon>Vertebrata</taxon>
        <taxon>Euteleostomi</taxon>
        <taxon>Mammalia</taxon>
        <taxon>Eutheria</taxon>
        <taxon>Euarchontoglires</taxon>
        <taxon>Glires</taxon>
        <taxon>Rodentia</taxon>
        <taxon>Sciuromorpha</taxon>
        <taxon>Sciuridae</taxon>
        <taxon>Xerinae</taxon>
        <taxon>Marmotini</taxon>
        <taxon>Ictidomys</taxon>
    </lineage>
</organism>
<keyword evidence="2" id="KW-1185">Reference proteome</keyword>
<dbReference type="EMBL" id="AGTP01061188">
    <property type="status" value="NOT_ANNOTATED_CDS"/>
    <property type="molecule type" value="Genomic_DNA"/>
</dbReference>